<proteinExistence type="predicted"/>
<accession>A0A7G1KKY8</accession>
<reference evidence="6 7" key="1">
    <citation type="submission" date="2020-08" db="EMBL/GenBank/DDBJ databases">
        <title>Genome Sequencing of Nocardia wallacei strain FMUON74 and assembly.</title>
        <authorList>
            <person name="Toyokawa M."/>
            <person name="Uesaka K."/>
        </authorList>
    </citation>
    <scope>NUCLEOTIDE SEQUENCE [LARGE SCALE GENOMIC DNA]</scope>
    <source>
        <strain evidence="6 7">FMUON74</strain>
    </source>
</reference>
<dbReference type="SMART" id="SM00827">
    <property type="entry name" value="PKS_AT"/>
    <property type="match status" value="1"/>
</dbReference>
<dbReference type="Proteomes" id="UP000516173">
    <property type="component" value="Chromosome"/>
</dbReference>
<evidence type="ECO:0000256" key="3">
    <source>
        <dbReference type="ARBA" id="ARBA00023315"/>
    </source>
</evidence>
<dbReference type="PANTHER" id="PTHR42681:SF1">
    <property type="entry name" value="MALONYL-COA-ACYL CARRIER PROTEIN TRANSACYLASE, MITOCHONDRIAL"/>
    <property type="match status" value="1"/>
</dbReference>
<dbReference type="GO" id="GO:0006633">
    <property type="term" value="P:fatty acid biosynthetic process"/>
    <property type="evidence" value="ECO:0007669"/>
    <property type="project" value="TreeGrafter"/>
</dbReference>
<dbReference type="Gene3D" id="3.40.366.10">
    <property type="entry name" value="Malonyl-Coenzyme A Acyl Carrier Protein, domain 2"/>
    <property type="match status" value="1"/>
</dbReference>
<evidence type="ECO:0000313" key="7">
    <source>
        <dbReference type="Proteomes" id="UP000516173"/>
    </source>
</evidence>
<evidence type="ECO:0000259" key="5">
    <source>
        <dbReference type="SMART" id="SM00827"/>
    </source>
</evidence>
<name>A0A7G1KKY8_9NOCA</name>
<dbReference type="EC" id="2.3.1.39" evidence="1"/>
<evidence type="ECO:0000256" key="2">
    <source>
        <dbReference type="ARBA" id="ARBA00022679"/>
    </source>
</evidence>
<dbReference type="InterPro" id="IPR016035">
    <property type="entry name" value="Acyl_Trfase/lysoPLipase"/>
</dbReference>
<dbReference type="GO" id="GO:0005829">
    <property type="term" value="C:cytosol"/>
    <property type="evidence" value="ECO:0007669"/>
    <property type="project" value="TreeGrafter"/>
</dbReference>
<evidence type="ECO:0000256" key="1">
    <source>
        <dbReference type="ARBA" id="ARBA00013258"/>
    </source>
</evidence>
<dbReference type="KEGG" id="nwl:NWFMUON74_36770"/>
<keyword evidence="7" id="KW-1185">Reference proteome</keyword>
<evidence type="ECO:0000313" key="6">
    <source>
        <dbReference type="EMBL" id="BCK55905.1"/>
    </source>
</evidence>
<dbReference type="GeneID" id="80348200"/>
<comment type="catalytic activity">
    <reaction evidence="4">
        <text>holo-[ACP] + malonyl-CoA = malonyl-[ACP] + CoA</text>
        <dbReference type="Rhea" id="RHEA:41792"/>
        <dbReference type="Rhea" id="RHEA-COMP:9623"/>
        <dbReference type="Rhea" id="RHEA-COMP:9685"/>
        <dbReference type="ChEBI" id="CHEBI:57287"/>
        <dbReference type="ChEBI" id="CHEBI:57384"/>
        <dbReference type="ChEBI" id="CHEBI:64479"/>
        <dbReference type="ChEBI" id="CHEBI:78449"/>
        <dbReference type="EC" id="2.3.1.39"/>
    </reaction>
</comment>
<dbReference type="Gene3D" id="3.30.70.250">
    <property type="entry name" value="Malonyl-CoA ACP transacylase, ACP-binding"/>
    <property type="match status" value="1"/>
</dbReference>
<dbReference type="Pfam" id="PF00698">
    <property type="entry name" value="Acyl_transf_1"/>
    <property type="match status" value="1"/>
</dbReference>
<protein>
    <recommendedName>
        <fullName evidence="1">[acyl-carrier-protein] S-malonyltransferase</fullName>
        <ecNumber evidence="1">2.3.1.39</ecNumber>
    </recommendedName>
</protein>
<dbReference type="RefSeq" id="WP_187683074.1">
    <property type="nucleotide sequence ID" value="NZ_AP023396.1"/>
</dbReference>
<dbReference type="InterPro" id="IPR050858">
    <property type="entry name" value="Mal-CoA-ACP_Trans/PKS_FabD"/>
</dbReference>
<dbReference type="InterPro" id="IPR001227">
    <property type="entry name" value="Ac_transferase_dom_sf"/>
</dbReference>
<feature type="domain" description="Malonyl-CoA:ACP transacylase (MAT)" evidence="5">
    <location>
        <begin position="15"/>
        <end position="319"/>
    </location>
</feature>
<keyword evidence="2" id="KW-0808">Transferase</keyword>
<dbReference type="GO" id="GO:0004314">
    <property type="term" value="F:[acyl-carrier-protein] S-malonyltransferase activity"/>
    <property type="evidence" value="ECO:0007669"/>
    <property type="project" value="UniProtKB-EC"/>
</dbReference>
<dbReference type="SUPFAM" id="SSF55048">
    <property type="entry name" value="Probable ACP-binding domain of malonyl-CoA ACP transacylase"/>
    <property type="match status" value="1"/>
</dbReference>
<dbReference type="SUPFAM" id="SSF52151">
    <property type="entry name" value="FabD/lysophospholipase-like"/>
    <property type="match status" value="1"/>
</dbReference>
<dbReference type="PANTHER" id="PTHR42681">
    <property type="entry name" value="MALONYL-COA-ACYL CARRIER PROTEIN TRANSACYLASE, MITOCHONDRIAL"/>
    <property type="match status" value="1"/>
</dbReference>
<dbReference type="InterPro" id="IPR014043">
    <property type="entry name" value="Acyl_transferase_dom"/>
</dbReference>
<gene>
    <name evidence="6" type="primary">fabD</name>
    <name evidence="6" type="ORF">NWFMUON74_36770</name>
</gene>
<keyword evidence="3" id="KW-0012">Acyltransferase</keyword>
<organism evidence="6 7">
    <name type="scientific">Nocardia wallacei</name>
    <dbReference type="NCBI Taxonomy" id="480035"/>
    <lineage>
        <taxon>Bacteria</taxon>
        <taxon>Bacillati</taxon>
        <taxon>Actinomycetota</taxon>
        <taxon>Actinomycetes</taxon>
        <taxon>Mycobacteriales</taxon>
        <taxon>Nocardiaceae</taxon>
        <taxon>Nocardia</taxon>
    </lineage>
</organism>
<sequence>MTVEDVRAPGAVALLFPGQGAQRPGMGRPWTETESWALVAVLAELAGRDLAELLLHADAATLRRTDNAQLATFALEMVILAELVAAGLPADGLAGCAGHSLGEYSALVAAGVLTLADAARVVRVRAEAMAAAARRRPGTMAVVVNADHADTADLVARARAAGAAVWVAGINAPQQITVAGTDAGLAALDTGVRALGGKLIDLRVGGAFHTPFMSPAVPAVAAALAAAPVAPGRTAVVANADGLAAKKPVDWAELVCRQLVEPVQWHRTMRTLTDDLGARIVVEAGPGKALCGLARLHDRELAALTVNCPADIPATVVRCLETLV</sequence>
<dbReference type="AlphaFoldDB" id="A0A7G1KKY8"/>
<evidence type="ECO:0000256" key="4">
    <source>
        <dbReference type="ARBA" id="ARBA00048462"/>
    </source>
</evidence>
<dbReference type="EMBL" id="AP023396">
    <property type="protein sequence ID" value="BCK55905.1"/>
    <property type="molecule type" value="Genomic_DNA"/>
</dbReference>
<dbReference type="InterPro" id="IPR016036">
    <property type="entry name" value="Malonyl_transacylase_ACP-bd"/>
</dbReference>